<keyword evidence="5" id="KW-1185">Reference proteome</keyword>
<feature type="coiled-coil region" evidence="1">
    <location>
        <begin position="161"/>
        <end position="244"/>
    </location>
</feature>
<dbReference type="Gene3D" id="6.10.250.3150">
    <property type="match status" value="1"/>
</dbReference>
<proteinExistence type="predicted"/>
<dbReference type="Proteomes" id="UP000660708">
    <property type="component" value="Unassembled WGS sequence"/>
</dbReference>
<evidence type="ECO:0000256" key="2">
    <source>
        <dbReference type="SAM" id="SignalP"/>
    </source>
</evidence>
<evidence type="ECO:0000256" key="1">
    <source>
        <dbReference type="SAM" id="Coils"/>
    </source>
</evidence>
<feature type="coiled-coil region" evidence="1">
    <location>
        <begin position="32"/>
        <end position="69"/>
    </location>
</feature>
<name>A0A8I0MTP5_9GAMM</name>
<dbReference type="EMBL" id="AQHF01000020">
    <property type="protein sequence ID" value="MBE0345223.1"/>
    <property type="molecule type" value="Genomic_DNA"/>
</dbReference>
<dbReference type="InterPro" id="IPR011055">
    <property type="entry name" value="Dup_hybrid_motif"/>
</dbReference>
<reference evidence="4 5" key="1">
    <citation type="submission" date="2015-06" db="EMBL/GenBank/DDBJ databases">
        <title>Genome sequence of Pseudoalteromonas peptidolytica.</title>
        <authorList>
            <person name="Xie B.-B."/>
            <person name="Rong J.-C."/>
            <person name="Qin Q.-L."/>
            <person name="Zhang Y.-Z."/>
        </authorList>
    </citation>
    <scope>NUCLEOTIDE SEQUENCE [LARGE SCALE GENOMIC DNA]</scope>
    <source>
        <strain evidence="4 5">F12-50-A1</strain>
    </source>
</reference>
<dbReference type="SUPFAM" id="SSF51261">
    <property type="entry name" value="Duplicated hybrid motif"/>
    <property type="match status" value="1"/>
</dbReference>
<keyword evidence="1" id="KW-0175">Coiled coil</keyword>
<organism evidence="4 5">
    <name type="scientific">Pseudoalteromonas peptidolytica F12-50-A1</name>
    <dbReference type="NCBI Taxonomy" id="1315280"/>
    <lineage>
        <taxon>Bacteria</taxon>
        <taxon>Pseudomonadati</taxon>
        <taxon>Pseudomonadota</taxon>
        <taxon>Gammaproteobacteria</taxon>
        <taxon>Alteromonadales</taxon>
        <taxon>Pseudoalteromonadaceae</taxon>
        <taxon>Pseudoalteromonas</taxon>
    </lineage>
</organism>
<sequence length="381" mass="42532">MPLKTTLSYAALLSAALLMLIAPVSANESRTKQDLSEVQQQLKASQQALEKQRSTIKSQEAKLKAFELDIAKSAKAISLTEAGIKENKTEQTTLERQKDALLSDKSKFEKQLAAQLKSAYMTGSHDYSRMLLNQEHATKLERTIAYYDYLNKARIEQLEQLKVVRQALANTQAELTRSQSQLEALRRHQKERLEALRKAKQARQSQLADLHNQLKETRSAIAYLKENEQTLIQTLAELAKAQQAAEIRLDGLAQLKGKLHLPAKGRIQHRFGQRKHAGMNWKGVLIGAKEGADITSVAPGQVVFADWLNGFGWVMVLDHGHGFMSLYGHAQTLLFDVGDQVRSGEVIALVGQSGGQRDPGLYFEIRHKGSAVDPIKWCRSS</sequence>
<dbReference type="CDD" id="cd12797">
    <property type="entry name" value="M23_peptidase"/>
    <property type="match status" value="1"/>
</dbReference>
<dbReference type="InterPro" id="IPR050570">
    <property type="entry name" value="Cell_wall_metabolism_enzyme"/>
</dbReference>
<dbReference type="FunFam" id="2.70.70.10:FF:000003">
    <property type="entry name" value="Murein hydrolase activator EnvC"/>
    <property type="match status" value="1"/>
</dbReference>
<dbReference type="AlphaFoldDB" id="A0A8I0MTP5"/>
<feature type="chain" id="PRO_5034477879" description="M23ase beta-sheet core domain-containing protein" evidence="2">
    <location>
        <begin position="27"/>
        <end position="381"/>
    </location>
</feature>
<evidence type="ECO:0000313" key="4">
    <source>
        <dbReference type="EMBL" id="MBE0345223.1"/>
    </source>
</evidence>
<evidence type="ECO:0000259" key="3">
    <source>
        <dbReference type="Pfam" id="PF01551"/>
    </source>
</evidence>
<dbReference type="RefSeq" id="WP_147390160.1">
    <property type="nucleotide sequence ID" value="NZ_AQHF01000020.1"/>
</dbReference>
<accession>A0A8I0MTP5</accession>
<feature type="signal peptide" evidence="2">
    <location>
        <begin position="1"/>
        <end position="26"/>
    </location>
</feature>
<keyword evidence="2" id="KW-0732">Signal</keyword>
<dbReference type="Gene3D" id="2.70.70.10">
    <property type="entry name" value="Glucose Permease (Domain IIA)"/>
    <property type="match status" value="1"/>
</dbReference>
<dbReference type="InterPro" id="IPR016047">
    <property type="entry name" value="M23ase_b-sheet_dom"/>
</dbReference>
<dbReference type="GO" id="GO:0004222">
    <property type="term" value="F:metalloendopeptidase activity"/>
    <property type="evidence" value="ECO:0007669"/>
    <property type="project" value="TreeGrafter"/>
</dbReference>
<protein>
    <recommendedName>
        <fullName evidence="3">M23ase beta-sheet core domain-containing protein</fullName>
    </recommendedName>
</protein>
<dbReference type="PANTHER" id="PTHR21666">
    <property type="entry name" value="PEPTIDASE-RELATED"/>
    <property type="match status" value="1"/>
</dbReference>
<comment type="caution">
    <text evidence="4">The sequence shown here is derived from an EMBL/GenBank/DDBJ whole genome shotgun (WGS) entry which is preliminary data.</text>
</comment>
<evidence type="ECO:0000313" key="5">
    <source>
        <dbReference type="Proteomes" id="UP000660708"/>
    </source>
</evidence>
<feature type="domain" description="M23ase beta-sheet core" evidence="3">
    <location>
        <begin position="281"/>
        <end position="374"/>
    </location>
</feature>
<gene>
    <name evidence="4" type="ORF">PPEP_a0050</name>
</gene>
<dbReference type="Pfam" id="PF01551">
    <property type="entry name" value="Peptidase_M23"/>
    <property type="match status" value="1"/>
</dbReference>
<dbReference type="PANTHER" id="PTHR21666:SF270">
    <property type="entry name" value="MUREIN HYDROLASE ACTIVATOR ENVC"/>
    <property type="match status" value="1"/>
</dbReference>